<evidence type="ECO:0000313" key="10">
    <source>
        <dbReference type="Proteomes" id="UP000180166"/>
    </source>
</evidence>
<dbReference type="SUPFAM" id="SSF103473">
    <property type="entry name" value="MFS general substrate transporter"/>
    <property type="match status" value="1"/>
</dbReference>
<dbReference type="InterPro" id="IPR036259">
    <property type="entry name" value="MFS_trans_sf"/>
</dbReference>
<evidence type="ECO:0000313" key="9">
    <source>
        <dbReference type="EMBL" id="APA96645.1"/>
    </source>
</evidence>
<evidence type="ECO:0000256" key="1">
    <source>
        <dbReference type="ARBA" id="ARBA00004651"/>
    </source>
</evidence>
<feature type="transmembrane region" description="Helical" evidence="7">
    <location>
        <begin position="221"/>
        <end position="238"/>
    </location>
</feature>
<evidence type="ECO:0000256" key="7">
    <source>
        <dbReference type="SAM" id="Phobius"/>
    </source>
</evidence>
<dbReference type="KEGG" id="nsr:NS506_02582"/>
<feature type="transmembrane region" description="Helical" evidence="7">
    <location>
        <begin position="470"/>
        <end position="488"/>
    </location>
</feature>
<dbReference type="Pfam" id="PF07690">
    <property type="entry name" value="MFS_1"/>
    <property type="match status" value="1"/>
</dbReference>
<accession>A0ABC8AR28</accession>
<feature type="transmembrane region" description="Helical" evidence="7">
    <location>
        <begin position="31"/>
        <end position="51"/>
    </location>
</feature>
<proteinExistence type="predicted"/>
<keyword evidence="3" id="KW-1003">Cell membrane</keyword>
<feature type="transmembrane region" description="Helical" evidence="7">
    <location>
        <begin position="353"/>
        <end position="372"/>
    </location>
</feature>
<evidence type="ECO:0000259" key="8">
    <source>
        <dbReference type="PROSITE" id="PS50850"/>
    </source>
</evidence>
<feature type="transmembrane region" description="Helical" evidence="7">
    <location>
        <begin position="71"/>
        <end position="88"/>
    </location>
</feature>
<organism evidence="9 10">
    <name type="scientific">Nocardia seriolae</name>
    <dbReference type="NCBI Taxonomy" id="37332"/>
    <lineage>
        <taxon>Bacteria</taxon>
        <taxon>Bacillati</taxon>
        <taxon>Actinomycetota</taxon>
        <taxon>Actinomycetes</taxon>
        <taxon>Mycobacteriales</taxon>
        <taxon>Nocardiaceae</taxon>
        <taxon>Nocardia</taxon>
    </lineage>
</organism>
<evidence type="ECO:0000256" key="4">
    <source>
        <dbReference type="ARBA" id="ARBA00022692"/>
    </source>
</evidence>
<dbReference type="CDD" id="cd17321">
    <property type="entry name" value="MFS_MMR_MDR_like"/>
    <property type="match status" value="1"/>
</dbReference>
<dbReference type="PROSITE" id="PS50850">
    <property type="entry name" value="MFS"/>
    <property type="match status" value="1"/>
</dbReference>
<gene>
    <name evidence="9" type="ORF">NS506_02582</name>
</gene>
<keyword evidence="6 7" id="KW-0472">Membrane</keyword>
<evidence type="ECO:0000256" key="3">
    <source>
        <dbReference type="ARBA" id="ARBA00022475"/>
    </source>
</evidence>
<keyword evidence="4 7" id="KW-0812">Transmembrane</keyword>
<dbReference type="InterPro" id="IPR005829">
    <property type="entry name" value="Sugar_transporter_CS"/>
</dbReference>
<feature type="transmembrane region" description="Helical" evidence="7">
    <location>
        <begin position="250"/>
        <end position="268"/>
    </location>
</feature>
<dbReference type="PROSITE" id="PS00216">
    <property type="entry name" value="SUGAR_TRANSPORT_1"/>
    <property type="match status" value="1"/>
</dbReference>
<feature type="transmembrane region" description="Helical" evidence="7">
    <location>
        <begin position="186"/>
        <end position="209"/>
    </location>
</feature>
<dbReference type="InterPro" id="IPR020846">
    <property type="entry name" value="MFS_dom"/>
</dbReference>
<reference evidence="9 10" key="1">
    <citation type="submission" date="2016-10" db="EMBL/GenBank/DDBJ databases">
        <title>Genome sequence of Nocardia seriolae strain EM150506, isolated from Anguila japonica.</title>
        <authorList>
            <person name="Han H.-J."/>
        </authorList>
    </citation>
    <scope>NUCLEOTIDE SEQUENCE [LARGE SCALE GENOMIC DNA]</scope>
    <source>
        <strain evidence="9 10">EM150506</strain>
    </source>
</reference>
<evidence type="ECO:0000256" key="2">
    <source>
        <dbReference type="ARBA" id="ARBA00022448"/>
    </source>
</evidence>
<evidence type="ECO:0000256" key="5">
    <source>
        <dbReference type="ARBA" id="ARBA00022989"/>
    </source>
</evidence>
<feature type="transmembrane region" description="Helical" evidence="7">
    <location>
        <begin position="324"/>
        <end position="346"/>
    </location>
</feature>
<feature type="transmembrane region" description="Helical" evidence="7">
    <location>
        <begin position="159"/>
        <end position="180"/>
    </location>
</feature>
<dbReference type="Proteomes" id="UP000180166">
    <property type="component" value="Chromosome"/>
</dbReference>
<keyword evidence="5 7" id="KW-1133">Transmembrane helix</keyword>
<dbReference type="GO" id="GO:0005886">
    <property type="term" value="C:plasma membrane"/>
    <property type="evidence" value="ECO:0007669"/>
    <property type="project" value="UniProtKB-SubCell"/>
</dbReference>
<dbReference type="PANTHER" id="PTHR42718:SF46">
    <property type="entry name" value="BLR6921 PROTEIN"/>
    <property type="match status" value="1"/>
</dbReference>
<dbReference type="Gene3D" id="1.20.1250.20">
    <property type="entry name" value="MFS general substrate transporter like domains"/>
    <property type="match status" value="1"/>
</dbReference>
<comment type="subcellular location">
    <subcellularLocation>
        <location evidence="1">Cell membrane</location>
        <topology evidence="1">Multi-pass membrane protein</topology>
    </subcellularLocation>
</comment>
<feature type="domain" description="Major facilitator superfamily (MFS) profile" evidence="8">
    <location>
        <begin position="33"/>
        <end position="492"/>
    </location>
</feature>
<sequence>MTTALEKDPTTALEKDVAAPTGRRGSHALRWWVLAVLGVAQLMVVLDATVVNIALPHAQADLGFSNGDRQWVITGYALAFGSLLLLGGRLSDLFGRRTTFITGLVGFAVASAVGGAAGNFEVLVGSRVAQGVFAALLAPAALSLLTVTFTEPAERAKAFGIFGAIAGAGGALGLLLGGALTEWASWRWVMYVNLVFAAVALVGAIMLLAKHTATERPKLDLPGTLTVTAALFGIVYGFSHAESDGWTNGVTLFFLIGGVVLLGVFAWLEQRVAHPLLPLRVVLDKTRGASYVTVFTIGIGMFAMFLFLTYYMQQQLGYSPIRTGVAFLPMVAGMIASSTTVPALLIPRVGPKVTVVSGFLLATLGMALLTRIGVDTAYASHILPSLILMGLGLGMAMSTAFSGATSGIDHRDAGVASAMVNTSQQVGGSIGTALLSTLASTAFSDYVSGHVPPSPAVLAEAAVRSYTTTFWWAAAIFVVGAVITGIVMPNKVPVPAEGEPVLAH</sequence>
<dbReference type="InterPro" id="IPR011701">
    <property type="entry name" value="MFS"/>
</dbReference>
<dbReference type="PANTHER" id="PTHR42718">
    <property type="entry name" value="MAJOR FACILITATOR SUPERFAMILY MULTIDRUG TRANSPORTER MFSC"/>
    <property type="match status" value="1"/>
</dbReference>
<feature type="transmembrane region" description="Helical" evidence="7">
    <location>
        <begin position="128"/>
        <end position="147"/>
    </location>
</feature>
<feature type="transmembrane region" description="Helical" evidence="7">
    <location>
        <begin position="378"/>
        <end position="401"/>
    </location>
</feature>
<name>A0ABC8AR28_9NOCA</name>
<feature type="transmembrane region" description="Helical" evidence="7">
    <location>
        <begin position="289"/>
        <end position="312"/>
    </location>
</feature>
<protein>
    <submittedName>
        <fullName evidence="9">Puromycin resistance protein pur8</fullName>
    </submittedName>
</protein>
<evidence type="ECO:0000256" key="6">
    <source>
        <dbReference type="ARBA" id="ARBA00023136"/>
    </source>
</evidence>
<dbReference type="Gene3D" id="1.20.1720.10">
    <property type="entry name" value="Multidrug resistance protein D"/>
    <property type="match status" value="1"/>
</dbReference>
<dbReference type="AlphaFoldDB" id="A0ABC8AR28"/>
<dbReference type="EMBL" id="CP017839">
    <property type="protein sequence ID" value="APA96645.1"/>
    <property type="molecule type" value="Genomic_DNA"/>
</dbReference>
<dbReference type="GeneID" id="93373310"/>
<keyword evidence="2" id="KW-0813">Transport</keyword>
<feature type="transmembrane region" description="Helical" evidence="7">
    <location>
        <begin position="100"/>
        <end position="122"/>
    </location>
</feature>
<dbReference type="RefSeq" id="WP_033090616.1">
    <property type="nucleotide sequence ID" value="NZ_AP017900.1"/>
</dbReference>